<dbReference type="STRING" id="1221500.ABE65_007490"/>
<dbReference type="EMBL" id="CP015378">
    <property type="protein sequence ID" value="ANC76650.1"/>
    <property type="molecule type" value="Genomic_DNA"/>
</dbReference>
<gene>
    <name evidence="2" type="ORF">ABE65_007490</name>
</gene>
<dbReference type="SUPFAM" id="SSF69572">
    <property type="entry name" value="Activating enzymes of the ubiquitin-like proteins"/>
    <property type="match status" value="1"/>
</dbReference>
<dbReference type="GO" id="GO:0004792">
    <property type="term" value="F:thiosulfate-cyanide sulfurtransferase activity"/>
    <property type="evidence" value="ECO:0007669"/>
    <property type="project" value="TreeGrafter"/>
</dbReference>
<organism evidence="2 3">
    <name type="scientific">Fictibacillus phosphorivorans</name>
    <dbReference type="NCBI Taxonomy" id="1221500"/>
    <lineage>
        <taxon>Bacteria</taxon>
        <taxon>Bacillati</taxon>
        <taxon>Bacillota</taxon>
        <taxon>Bacilli</taxon>
        <taxon>Bacillales</taxon>
        <taxon>Fictibacillaceae</taxon>
        <taxon>Fictibacillus</taxon>
    </lineage>
</organism>
<dbReference type="InterPro" id="IPR000594">
    <property type="entry name" value="ThiF_NAD_FAD-bd"/>
</dbReference>
<dbReference type="InterPro" id="IPR045886">
    <property type="entry name" value="ThiF/MoeB/HesA"/>
</dbReference>
<dbReference type="InterPro" id="IPR035985">
    <property type="entry name" value="Ubiquitin-activating_enz"/>
</dbReference>
<dbReference type="PANTHER" id="PTHR10953">
    <property type="entry name" value="UBIQUITIN-ACTIVATING ENZYME E1"/>
    <property type="match status" value="1"/>
</dbReference>
<evidence type="ECO:0000313" key="2">
    <source>
        <dbReference type="EMBL" id="ANC76650.1"/>
    </source>
</evidence>
<accession>A0A160ILY9</accession>
<proteinExistence type="predicted"/>
<dbReference type="PANTHER" id="PTHR10953:SF102">
    <property type="entry name" value="ADENYLYLTRANSFERASE AND SULFURTRANSFERASE MOCS3"/>
    <property type="match status" value="1"/>
</dbReference>
<sequence length="376" mass="42043">MKPKFKNIYKPIVRIDNKIRIGFESEALEIEDEDLSVEKFIHSLDGNKSIEELSQTLNITVDEVIDGISALDEYLLLEDADTISNLNMNQQERYRANLNYFSFHSNLHTPSESFQRKLNGSTVAILGIGGSSLISASLAGMGVGKIIGLDYDTVELSNLNRQFLYSEDDLGKLKTIAAEERLKKINKEIEIEMHNMKVTNAKDLLSIIDRADVVINAIDQPPITSSRWVNSACVHLNKTYLQGGVTNTRVVLQKIVPSGSCFDCYLIQSIKSVEGFDKQILSASTHNFSGRNTAYAPNIALMGSLFSTEISKHILSLNEREESFTADINNFDGIDYKKFPILKATNCPTCSNPHIFKEPVSFKELIQMAQVEDVFS</sequence>
<protein>
    <recommendedName>
        <fullName evidence="1">THIF-type NAD/FAD binding fold domain-containing protein</fullName>
    </recommendedName>
</protein>
<dbReference type="GO" id="GO:0016779">
    <property type="term" value="F:nucleotidyltransferase activity"/>
    <property type="evidence" value="ECO:0007669"/>
    <property type="project" value="TreeGrafter"/>
</dbReference>
<dbReference type="GO" id="GO:0008641">
    <property type="term" value="F:ubiquitin-like modifier activating enzyme activity"/>
    <property type="evidence" value="ECO:0007669"/>
    <property type="project" value="InterPro"/>
</dbReference>
<dbReference type="RefSeq" id="WP_066393114.1">
    <property type="nucleotide sequence ID" value="NZ_CP015378.1"/>
</dbReference>
<evidence type="ECO:0000259" key="1">
    <source>
        <dbReference type="Pfam" id="PF00899"/>
    </source>
</evidence>
<dbReference type="KEGG" id="fpn:ABE65_007490"/>
<dbReference type="Pfam" id="PF00899">
    <property type="entry name" value="ThiF"/>
    <property type="match status" value="1"/>
</dbReference>
<dbReference type="Gene3D" id="3.40.50.720">
    <property type="entry name" value="NAD(P)-binding Rossmann-like Domain"/>
    <property type="match status" value="1"/>
</dbReference>
<evidence type="ECO:0000313" key="3">
    <source>
        <dbReference type="Proteomes" id="UP000076623"/>
    </source>
</evidence>
<reference evidence="2 3" key="1">
    <citation type="submission" date="2016-04" db="EMBL/GenBank/DDBJ databases">
        <title>Complete genome sequence of Fictibacillus phosphorivorans G25-29, a strain toxic to nematodes.</title>
        <authorList>
            <person name="Zheng Z."/>
        </authorList>
    </citation>
    <scope>NUCLEOTIDE SEQUENCE [LARGE SCALE GENOMIC DNA]</scope>
    <source>
        <strain evidence="2 3">G25-29</strain>
    </source>
</reference>
<dbReference type="GO" id="GO:0005737">
    <property type="term" value="C:cytoplasm"/>
    <property type="evidence" value="ECO:0007669"/>
    <property type="project" value="TreeGrafter"/>
</dbReference>
<keyword evidence="3" id="KW-1185">Reference proteome</keyword>
<dbReference type="AlphaFoldDB" id="A0A160ILY9"/>
<feature type="domain" description="THIF-type NAD/FAD binding fold" evidence="1">
    <location>
        <begin position="110"/>
        <end position="348"/>
    </location>
</feature>
<name>A0A160ILY9_9BACL</name>
<dbReference type="Proteomes" id="UP000076623">
    <property type="component" value="Chromosome"/>
</dbReference>